<feature type="transmembrane region" description="Helical" evidence="1">
    <location>
        <begin position="206"/>
        <end position="227"/>
    </location>
</feature>
<feature type="transmembrane region" description="Helical" evidence="1">
    <location>
        <begin position="367"/>
        <end position="387"/>
    </location>
</feature>
<reference evidence="2 3" key="1">
    <citation type="submission" date="2013-08" db="EMBL/GenBank/DDBJ databases">
        <authorList>
            <person name="Weinstock G."/>
            <person name="Sodergren E."/>
            <person name="Wylie T."/>
            <person name="Fulton L."/>
            <person name="Fulton R."/>
            <person name="Fronick C."/>
            <person name="O'Laughlin M."/>
            <person name="Godfrey J."/>
            <person name="Miner T."/>
            <person name="Herter B."/>
            <person name="Appelbaum E."/>
            <person name="Cordes M."/>
            <person name="Lek S."/>
            <person name="Wollam A."/>
            <person name="Pepin K.H."/>
            <person name="Palsikar V.B."/>
            <person name="Mitreva M."/>
            <person name="Wilson R.K."/>
        </authorList>
    </citation>
    <scope>NUCLEOTIDE SEQUENCE [LARGE SCALE GENOMIC DNA]</scope>
    <source>
        <strain evidence="2 3">ATCC 14665</strain>
    </source>
</reference>
<evidence type="ECO:0000313" key="2">
    <source>
        <dbReference type="EMBL" id="ERK72091.1"/>
    </source>
</evidence>
<accession>U2RTI2</accession>
<comment type="caution">
    <text evidence="2">The sequence shown here is derived from an EMBL/GenBank/DDBJ whole genome shotgun (WGS) entry which is preliminary data.</text>
</comment>
<feature type="transmembrane region" description="Helical" evidence="1">
    <location>
        <begin position="150"/>
        <end position="170"/>
    </location>
</feature>
<dbReference type="PANTHER" id="PTHR36840">
    <property type="entry name" value="BLL5714 PROTEIN"/>
    <property type="match status" value="1"/>
</dbReference>
<dbReference type="OrthoDB" id="7698234at2"/>
<dbReference type="PANTHER" id="PTHR36840:SF1">
    <property type="entry name" value="BLL5714 PROTEIN"/>
    <property type="match status" value="1"/>
</dbReference>
<feature type="transmembrane region" description="Helical" evidence="1">
    <location>
        <begin position="233"/>
        <end position="260"/>
    </location>
</feature>
<feature type="transmembrane region" description="Helical" evidence="1">
    <location>
        <begin position="60"/>
        <end position="81"/>
    </location>
</feature>
<proteinExistence type="predicted"/>
<dbReference type="AlphaFoldDB" id="U2RTI2"/>
<evidence type="ECO:0000256" key="1">
    <source>
        <dbReference type="SAM" id="Phobius"/>
    </source>
</evidence>
<name>U2RTI2_LEIAQ</name>
<dbReference type="PATRIC" id="fig|1358026.3.peg.1329"/>
<dbReference type="Proteomes" id="UP000016605">
    <property type="component" value="Unassembled WGS sequence"/>
</dbReference>
<protein>
    <submittedName>
        <fullName evidence="2">Low temperature requirement protein LtrA</fullName>
    </submittedName>
</protein>
<feature type="transmembrane region" description="Helical" evidence="1">
    <location>
        <begin position="345"/>
        <end position="361"/>
    </location>
</feature>
<feature type="transmembrane region" description="Helical" evidence="1">
    <location>
        <begin position="93"/>
        <end position="113"/>
    </location>
</feature>
<keyword evidence="1" id="KW-0812">Transmembrane</keyword>
<dbReference type="InterPro" id="IPR010640">
    <property type="entry name" value="Low_temperature_requirement_A"/>
</dbReference>
<feature type="transmembrane region" description="Helical" evidence="1">
    <location>
        <begin position="176"/>
        <end position="194"/>
    </location>
</feature>
<feature type="transmembrane region" description="Helical" evidence="1">
    <location>
        <begin position="119"/>
        <end position="138"/>
    </location>
</feature>
<gene>
    <name evidence="2" type="ORF">N136_01560</name>
</gene>
<evidence type="ECO:0000313" key="3">
    <source>
        <dbReference type="Proteomes" id="UP000016605"/>
    </source>
</evidence>
<dbReference type="EMBL" id="AWVQ01000189">
    <property type="protein sequence ID" value="ERK72091.1"/>
    <property type="molecule type" value="Genomic_DNA"/>
</dbReference>
<feature type="transmembrane region" description="Helical" evidence="1">
    <location>
        <begin position="281"/>
        <end position="301"/>
    </location>
</feature>
<dbReference type="Pfam" id="PF06772">
    <property type="entry name" value="LtrA"/>
    <property type="match status" value="1"/>
</dbReference>
<keyword evidence="1" id="KW-0472">Membrane</keyword>
<feature type="transmembrane region" description="Helical" evidence="1">
    <location>
        <begin position="313"/>
        <end position="333"/>
    </location>
</feature>
<sequence length="411" mass="43695">MLAHMSIAFRIPMSGRSTEERHRVSSPLELLFDLTFVVAIAQVASQLAHAGEEGHALEKLGPYLMVFFAIWWAWMNFTWFASAYDTDDVPYRLMTLVQMGGVLVLAAGVPAAFAQSDFTAIIVGYLIMRLALVGQWVRAAIEHADGRTTAVRYASGVAAVQVLWVAWGFLPPGMRPWLFLLGVVLELSVPLWAERTGMTSWHPHHIAERYGLFTIIVLGESVSASAIGVQKGLAAHGVSAALVAIAIAGLVLLFALWWLYFLEPAAEGLESKRGRSFYWGYGHYFVFAALAALGAGLEVAVQAGAGHHAASDAAVGYAVAIPVAVFLLMLYVLHAPLVPEVVIRPLKTAAAIILVLVLPLASPLIGLVGVVIGIAVVAAALVAATLVDRAIAARATMDAGHAPDGPVEPTA</sequence>
<organism evidence="2 3">
    <name type="scientific">Leifsonia aquatica ATCC 14665</name>
    <dbReference type="NCBI Taxonomy" id="1358026"/>
    <lineage>
        <taxon>Bacteria</taxon>
        <taxon>Bacillati</taxon>
        <taxon>Actinomycetota</taxon>
        <taxon>Actinomycetes</taxon>
        <taxon>Micrococcales</taxon>
        <taxon>Microbacteriaceae</taxon>
        <taxon>Leifsonia</taxon>
    </lineage>
</organism>
<dbReference type="HOGENOM" id="CLU_045667_0_0_11"/>
<keyword evidence="1" id="KW-1133">Transmembrane helix</keyword>